<protein>
    <submittedName>
        <fullName evidence="1">Uncharacterized protein</fullName>
    </submittedName>
</protein>
<organism evidence="1">
    <name type="scientific">uncultured bacterium A1Q1_fos_2111</name>
    <dbReference type="NCBI Taxonomy" id="1256563"/>
    <lineage>
        <taxon>Bacteria</taxon>
        <taxon>environmental samples</taxon>
    </lineage>
</organism>
<evidence type="ECO:0000313" key="1">
    <source>
        <dbReference type="EMBL" id="AGC72730.1"/>
    </source>
</evidence>
<name>L7W275_9BACT</name>
<accession>L7W275</accession>
<dbReference type="AlphaFoldDB" id="L7W275"/>
<dbReference type="EMBL" id="JX649910">
    <property type="protein sequence ID" value="AGC72730.1"/>
    <property type="molecule type" value="Genomic_DNA"/>
</dbReference>
<proteinExistence type="predicted"/>
<reference evidence="1" key="1">
    <citation type="submission" date="2012-09" db="EMBL/GenBank/DDBJ databases">
        <title>Metagenomic Characterization of a Microbial Community in Wastewater Detects High Levels of Antibiotic Resistance.</title>
        <authorList>
            <person name="Abrams M."/>
            <person name="Caldwell A."/>
            <person name="Vandaei E."/>
            <person name="Lee W."/>
            <person name="Perrott J."/>
            <person name="Khan S.Y."/>
            <person name="Ta J."/>
            <person name="Romero D."/>
            <person name="Nguyen V."/>
            <person name="Pourmand N."/>
            <person name="Ouverney C.C."/>
        </authorList>
    </citation>
    <scope>NUCLEOTIDE SEQUENCE</scope>
</reference>
<sequence length="41" mass="4739">MYSFILQLFLHHVDETAINCTASVSFPASLDIRNARFTPRR</sequence>